<evidence type="ECO:0000256" key="1">
    <source>
        <dbReference type="ARBA" id="ARBA00022842"/>
    </source>
</evidence>
<evidence type="ECO:0000313" key="4">
    <source>
        <dbReference type="Proteomes" id="UP000034163"/>
    </source>
</evidence>
<sequence length="142" mass="15847">MTSKIVVDTSIIIKWLNKTNEQHIEKTDKLMESALAGTTVLIAPELSKYEIGNVLLTGKKLNPREANVSLGTSYSLPVTFITESEDLAKETFKIAYKSNITYYDASFLSLAKKYKATLVTENIKHQGRAKGIKTTALKDYKI</sequence>
<dbReference type="AlphaFoldDB" id="A0A0G0WXE1"/>
<evidence type="ECO:0000259" key="2">
    <source>
        <dbReference type="Pfam" id="PF01850"/>
    </source>
</evidence>
<organism evidence="3 4">
    <name type="scientific">candidate division WWE3 bacterium GW2011_GWB1_41_6</name>
    <dbReference type="NCBI Taxonomy" id="1619112"/>
    <lineage>
        <taxon>Bacteria</taxon>
        <taxon>Katanobacteria</taxon>
    </lineage>
</organism>
<evidence type="ECO:0000313" key="3">
    <source>
        <dbReference type="EMBL" id="KKS16822.1"/>
    </source>
</evidence>
<dbReference type="SUPFAM" id="SSF88723">
    <property type="entry name" value="PIN domain-like"/>
    <property type="match status" value="1"/>
</dbReference>
<gene>
    <name evidence="3" type="ORF">UU72_C0012G0016</name>
</gene>
<dbReference type="PANTHER" id="PTHR35901">
    <property type="entry name" value="RIBONUCLEASE VAPC3"/>
    <property type="match status" value="1"/>
</dbReference>
<dbReference type="PANTHER" id="PTHR35901:SF1">
    <property type="entry name" value="EXONUCLEASE VAPC9"/>
    <property type="match status" value="1"/>
</dbReference>
<reference evidence="3 4" key="1">
    <citation type="journal article" date="2015" name="Nature">
        <title>rRNA introns, odd ribosomes, and small enigmatic genomes across a large radiation of phyla.</title>
        <authorList>
            <person name="Brown C.T."/>
            <person name="Hug L.A."/>
            <person name="Thomas B.C."/>
            <person name="Sharon I."/>
            <person name="Castelle C.J."/>
            <person name="Singh A."/>
            <person name="Wilkins M.J."/>
            <person name="Williams K.H."/>
            <person name="Banfield J.F."/>
        </authorList>
    </citation>
    <scope>NUCLEOTIDE SEQUENCE [LARGE SCALE GENOMIC DNA]</scope>
</reference>
<dbReference type="CDD" id="cd09873">
    <property type="entry name" value="PIN_Pae0151-like"/>
    <property type="match status" value="1"/>
</dbReference>
<dbReference type="Pfam" id="PF01850">
    <property type="entry name" value="PIN"/>
    <property type="match status" value="1"/>
</dbReference>
<accession>A0A0G0WXE1</accession>
<dbReference type="InterPro" id="IPR002716">
    <property type="entry name" value="PIN_dom"/>
</dbReference>
<dbReference type="InterPro" id="IPR029060">
    <property type="entry name" value="PIN-like_dom_sf"/>
</dbReference>
<dbReference type="EMBL" id="LCBS01000012">
    <property type="protein sequence ID" value="KKS16822.1"/>
    <property type="molecule type" value="Genomic_DNA"/>
</dbReference>
<dbReference type="Proteomes" id="UP000034163">
    <property type="component" value="Unassembled WGS sequence"/>
</dbReference>
<dbReference type="Gene3D" id="3.40.50.1010">
    <property type="entry name" value="5'-nuclease"/>
    <property type="match status" value="1"/>
</dbReference>
<proteinExistence type="predicted"/>
<name>A0A0G0WXE1_UNCKA</name>
<dbReference type="InterPro" id="IPR051619">
    <property type="entry name" value="TypeII_TA_RNase_PINc/VapC"/>
</dbReference>
<protein>
    <recommendedName>
        <fullName evidence="2">PIN domain-containing protein</fullName>
    </recommendedName>
</protein>
<keyword evidence="1" id="KW-0460">Magnesium</keyword>
<comment type="caution">
    <text evidence="3">The sequence shown here is derived from an EMBL/GenBank/DDBJ whole genome shotgun (WGS) entry which is preliminary data.</text>
</comment>
<feature type="domain" description="PIN" evidence="2">
    <location>
        <begin position="5"/>
        <end position="124"/>
    </location>
</feature>
<dbReference type="InterPro" id="IPR044153">
    <property type="entry name" value="PIN_Pae0151-like"/>
</dbReference>